<dbReference type="Pfam" id="PF00069">
    <property type="entry name" value="Pkinase"/>
    <property type="match status" value="1"/>
</dbReference>
<reference evidence="10 11" key="1">
    <citation type="submission" date="2019-02" db="EMBL/GenBank/DDBJ databases">
        <title>Deep-cultivation of Planctomycetes and their phenomic and genomic characterization uncovers novel biology.</title>
        <authorList>
            <person name="Wiegand S."/>
            <person name="Jogler M."/>
            <person name="Boedeker C."/>
            <person name="Pinto D."/>
            <person name="Vollmers J."/>
            <person name="Rivas-Marin E."/>
            <person name="Kohn T."/>
            <person name="Peeters S.H."/>
            <person name="Heuer A."/>
            <person name="Rast P."/>
            <person name="Oberbeckmann S."/>
            <person name="Bunk B."/>
            <person name="Jeske O."/>
            <person name="Meyerdierks A."/>
            <person name="Storesund J.E."/>
            <person name="Kallscheuer N."/>
            <person name="Luecker S."/>
            <person name="Lage O.M."/>
            <person name="Pohl T."/>
            <person name="Merkel B.J."/>
            <person name="Hornburger P."/>
            <person name="Mueller R.-W."/>
            <person name="Bruemmer F."/>
            <person name="Labrenz M."/>
            <person name="Spormann A.M."/>
            <person name="Op den Camp H."/>
            <person name="Overmann J."/>
            <person name="Amann R."/>
            <person name="Jetten M.S.M."/>
            <person name="Mascher T."/>
            <person name="Medema M.H."/>
            <person name="Devos D.P."/>
            <person name="Kaster A.-K."/>
            <person name="Ovreas L."/>
            <person name="Rohde M."/>
            <person name="Galperin M.Y."/>
            <person name="Jogler C."/>
        </authorList>
    </citation>
    <scope>NUCLEOTIDE SEQUENCE [LARGE SCALE GENOMIC DNA]</scope>
    <source>
        <strain evidence="10 11">Pla163</strain>
    </source>
</reference>
<accession>A0A518CYK4</accession>
<dbReference type="FunFam" id="1.10.510.10:FF:000021">
    <property type="entry name" value="Serine/threonine protein kinase"/>
    <property type="match status" value="1"/>
</dbReference>
<dbReference type="InterPro" id="IPR008271">
    <property type="entry name" value="Ser/Thr_kinase_AS"/>
</dbReference>
<dbReference type="InterPro" id="IPR042095">
    <property type="entry name" value="SUMF_sf"/>
</dbReference>
<dbReference type="PROSITE" id="PS50011">
    <property type="entry name" value="PROTEIN_KINASE_DOM"/>
    <property type="match status" value="1"/>
</dbReference>
<evidence type="ECO:0000313" key="11">
    <source>
        <dbReference type="Proteomes" id="UP000319342"/>
    </source>
</evidence>
<evidence type="ECO:0000256" key="7">
    <source>
        <dbReference type="PROSITE-ProRule" id="PRU10141"/>
    </source>
</evidence>
<dbReference type="InterPro" id="IPR017441">
    <property type="entry name" value="Protein_kinase_ATP_BS"/>
</dbReference>
<keyword evidence="2" id="KW-0723">Serine/threonine-protein kinase</keyword>
<dbReference type="PROSITE" id="PS00108">
    <property type="entry name" value="PROTEIN_KINASE_ST"/>
    <property type="match status" value="1"/>
</dbReference>
<evidence type="ECO:0000256" key="2">
    <source>
        <dbReference type="ARBA" id="ARBA00022527"/>
    </source>
</evidence>
<dbReference type="InterPro" id="IPR005532">
    <property type="entry name" value="SUMF_dom"/>
</dbReference>
<dbReference type="CDD" id="cd14014">
    <property type="entry name" value="STKc_PknB_like"/>
    <property type="match status" value="1"/>
</dbReference>
<evidence type="ECO:0000256" key="8">
    <source>
        <dbReference type="SAM" id="MobiDB-lite"/>
    </source>
</evidence>
<organism evidence="10 11">
    <name type="scientific">Rohdeia mirabilis</name>
    <dbReference type="NCBI Taxonomy" id="2528008"/>
    <lineage>
        <taxon>Bacteria</taxon>
        <taxon>Pseudomonadati</taxon>
        <taxon>Planctomycetota</taxon>
        <taxon>Planctomycetia</taxon>
        <taxon>Planctomycetia incertae sedis</taxon>
        <taxon>Rohdeia</taxon>
    </lineage>
</organism>
<feature type="region of interest" description="Disordered" evidence="8">
    <location>
        <begin position="55"/>
        <end position="87"/>
    </location>
</feature>
<dbReference type="InterPro" id="IPR011009">
    <property type="entry name" value="Kinase-like_dom_sf"/>
</dbReference>
<feature type="domain" description="Protein kinase" evidence="9">
    <location>
        <begin position="99"/>
        <end position="378"/>
    </location>
</feature>
<dbReference type="InterPro" id="IPR000719">
    <property type="entry name" value="Prot_kinase_dom"/>
</dbReference>
<evidence type="ECO:0000259" key="9">
    <source>
        <dbReference type="PROSITE" id="PS50011"/>
    </source>
</evidence>
<keyword evidence="4 7" id="KW-0547">Nucleotide-binding</keyword>
<evidence type="ECO:0000256" key="5">
    <source>
        <dbReference type="ARBA" id="ARBA00022777"/>
    </source>
</evidence>
<evidence type="ECO:0000256" key="1">
    <source>
        <dbReference type="ARBA" id="ARBA00012513"/>
    </source>
</evidence>
<keyword evidence="6 7" id="KW-0067">ATP-binding</keyword>
<keyword evidence="5 10" id="KW-0418">Kinase</keyword>
<dbReference type="EMBL" id="CP036290">
    <property type="protein sequence ID" value="QDU84277.1"/>
    <property type="molecule type" value="Genomic_DNA"/>
</dbReference>
<evidence type="ECO:0000256" key="3">
    <source>
        <dbReference type="ARBA" id="ARBA00022679"/>
    </source>
</evidence>
<evidence type="ECO:0000256" key="4">
    <source>
        <dbReference type="ARBA" id="ARBA00022741"/>
    </source>
</evidence>
<dbReference type="GO" id="GO:0004674">
    <property type="term" value="F:protein serine/threonine kinase activity"/>
    <property type="evidence" value="ECO:0007669"/>
    <property type="project" value="UniProtKB-KW"/>
</dbReference>
<dbReference type="OrthoDB" id="6111975at2"/>
<evidence type="ECO:0000313" key="10">
    <source>
        <dbReference type="EMBL" id="QDU84277.1"/>
    </source>
</evidence>
<dbReference type="PANTHER" id="PTHR43289">
    <property type="entry name" value="MITOGEN-ACTIVATED PROTEIN KINASE KINASE KINASE 20-RELATED"/>
    <property type="match status" value="1"/>
</dbReference>
<dbReference type="Pfam" id="PF03781">
    <property type="entry name" value="FGE-sulfatase"/>
    <property type="match status" value="1"/>
</dbReference>
<dbReference type="InterPro" id="IPR016187">
    <property type="entry name" value="CTDL_fold"/>
</dbReference>
<dbReference type="RefSeq" id="WP_145185528.1">
    <property type="nucleotide sequence ID" value="NZ_CP036290.1"/>
</dbReference>
<dbReference type="Gene3D" id="1.10.510.10">
    <property type="entry name" value="Transferase(Phosphotransferase) domain 1"/>
    <property type="match status" value="1"/>
</dbReference>
<proteinExistence type="predicted"/>
<dbReference type="EC" id="2.7.11.1" evidence="1"/>
<dbReference type="Proteomes" id="UP000319342">
    <property type="component" value="Chromosome"/>
</dbReference>
<dbReference type="AlphaFoldDB" id="A0A518CYK4"/>
<dbReference type="SUPFAM" id="SSF56436">
    <property type="entry name" value="C-type lectin-like"/>
    <property type="match status" value="1"/>
</dbReference>
<sequence>MSGARDPERLARLLALYERAVELEDSEREAFLESACGDDPTLRLELEVLLADDGSGSSRFLEPPGMPSHGSKPGTGSGALDPKRKGTDAGAVPFQLGPFDLVSELGRGSSGVVYLASERSLGRQVALKVLSTNVTTTRDQVERFHREAQAVAKLDHPGIVRIHSDGVEGANHWFAMEYVEGRDLAREVELQRLVSVLPGEQPILPRPGERDHAARVAELVARVARALHAAHRAGIVHRDVKPSNILLGADGSVRVADFGLARDAAFGSVSATGDVAGTPHYMSPEQARVERASVDHRTDVYSLGVVLYELCTLRRPFEGKTVLAIFDKIRSGEPASVRDLNPDVPRDLETICAKAMAKLAADRYESAEALAEDLERFLAHEAIHARAQTPVDRLVRWGRRHAGKIGTAALVLAALATVAISAQRIALAGRLGEVRVEVRDALGRSLEGEVSIRSIDRVTGIPGRPLPLGPLPLPGATVEPGYYRIVASIDGVGERTYTRWVPGGDTTVVEGLVRNLERAPGAAPDPSAPSPMVLVEAGTVGPEDRSPSIPVHNMAVDVQAFELDVHEVTNAQYRAFLRATGRRAPPHWKELGVEHDALPVVNITCSDAVAYAEWAGKRLPTYVEWLLAARGSEGRRYPWGDDEPLRGVVGRAPMPLTTEQRRAGYFEHVRPPGSDPSAATPSGIQDLFGNVAEWTESPVAMPVEREGQRVYEPLGPHTRLVAGSYWAAGDALVPPDLLHPMIHLDGPVAAGFTTGFRCARDLP</sequence>
<dbReference type="Gene3D" id="3.90.1580.10">
    <property type="entry name" value="paralog of FGE (formylglycine-generating enzyme)"/>
    <property type="match status" value="1"/>
</dbReference>
<dbReference type="PANTHER" id="PTHR43289:SF6">
    <property type="entry name" value="SERINE_THREONINE-PROTEIN KINASE NEKL-3"/>
    <property type="match status" value="1"/>
</dbReference>
<dbReference type="Gene3D" id="3.30.200.20">
    <property type="entry name" value="Phosphorylase Kinase, domain 1"/>
    <property type="match status" value="1"/>
</dbReference>
<dbReference type="SMART" id="SM00220">
    <property type="entry name" value="S_TKc"/>
    <property type="match status" value="1"/>
</dbReference>
<dbReference type="GO" id="GO:0005524">
    <property type="term" value="F:ATP binding"/>
    <property type="evidence" value="ECO:0007669"/>
    <property type="project" value="UniProtKB-UniRule"/>
</dbReference>
<dbReference type="SUPFAM" id="SSF56112">
    <property type="entry name" value="Protein kinase-like (PK-like)"/>
    <property type="match status" value="1"/>
</dbReference>
<keyword evidence="3 10" id="KW-0808">Transferase</keyword>
<gene>
    <name evidence="10" type="primary">stkP_2</name>
    <name evidence="10" type="ORF">Pla163_13840</name>
</gene>
<keyword evidence="11" id="KW-1185">Reference proteome</keyword>
<feature type="binding site" evidence="7">
    <location>
        <position position="128"/>
    </location>
    <ligand>
        <name>ATP</name>
        <dbReference type="ChEBI" id="CHEBI:30616"/>
    </ligand>
</feature>
<dbReference type="PROSITE" id="PS00107">
    <property type="entry name" value="PROTEIN_KINASE_ATP"/>
    <property type="match status" value="1"/>
</dbReference>
<name>A0A518CYK4_9BACT</name>
<evidence type="ECO:0000256" key="6">
    <source>
        <dbReference type="ARBA" id="ARBA00022840"/>
    </source>
</evidence>
<protein>
    <recommendedName>
        <fullName evidence="1">non-specific serine/threonine protein kinase</fullName>
        <ecNumber evidence="1">2.7.11.1</ecNumber>
    </recommendedName>
</protein>